<sequence>MKKTKKISYALLALPLAACLIGCSAAAASVLPHGSGETSALPSESTSMYDVAYAENGVENAAHDEAVLKEKLKHYEEFGMVYDSDKDVLYYNGKLVRWFEDYYELSAEERAGIDFFNENGVVDVYAVRDFSNLIQNDDGSFDPSGKIIGLKEFSDKEFAERDINAIKNPPRAVCYAGGGPLTPDEAQAIADEYAAFGVTYDATIDQWYFNGEKVRFFQDVLTSNGESLTGGNFHGAIRSSWNENGSIDIYTVRDFANLNTSGNGTLSGVEKFSQAEFDKHTQAEFSEHTQREVQNSSGECVVIQE</sequence>
<keyword evidence="1" id="KW-0732">Signal</keyword>
<feature type="chain" id="PRO_5014383788" evidence="1">
    <location>
        <begin position="28"/>
        <end position="305"/>
    </location>
</feature>
<dbReference type="AlphaFoldDB" id="A0A2K4ZJ63"/>
<dbReference type="RefSeq" id="WP_103240550.1">
    <property type="nucleotide sequence ID" value="NZ_JANJZD010000017.1"/>
</dbReference>
<name>A0A2K4ZJ63_9FIRM</name>
<evidence type="ECO:0000313" key="2">
    <source>
        <dbReference type="EMBL" id="SOY30515.1"/>
    </source>
</evidence>
<evidence type="ECO:0000256" key="1">
    <source>
        <dbReference type="SAM" id="SignalP"/>
    </source>
</evidence>
<gene>
    <name evidence="2" type="ORF">AMURIS_03246</name>
</gene>
<dbReference type="Proteomes" id="UP000236311">
    <property type="component" value="Unassembled WGS sequence"/>
</dbReference>
<accession>A0A2K4ZJ63</accession>
<evidence type="ECO:0000313" key="3">
    <source>
        <dbReference type="Proteomes" id="UP000236311"/>
    </source>
</evidence>
<reference evidence="2 3" key="1">
    <citation type="submission" date="2018-01" db="EMBL/GenBank/DDBJ databases">
        <authorList>
            <person name="Gaut B.S."/>
            <person name="Morton B.R."/>
            <person name="Clegg M.T."/>
            <person name="Duvall M.R."/>
        </authorList>
    </citation>
    <scope>NUCLEOTIDE SEQUENCE [LARGE SCALE GENOMIC DNA]</scope>
    <source>
        <strain evidence="2">GP69</strain>
    </source>
</reference>
<dbReference type="EMBL" id="OFSM01000017">
    <property type="protein sequence ID" value="SOY30515.1"/>
    <property type="molecule type" value="Genomic_DNA"/>
</dbReference>
<feature type="signal peptide" evidence="1">
    <location>
        <begin position="1"/>
        <end position="27"/>
    </location>
</feature>
<proteinExistence type="predicted"/>
<keyword evidence="3" id="KW-1185">Reference proteome</keyword>
<organism evidence="2 3">
    <name type="scientific">Acetatifactor muris</name>
    <dbReference type="NCBI Taxonomy" id="879566"/>
    <lineage>
        <taxon>Bacteria</taxon>
        <taxon>Bacillati</taxon>
        <taxon>Bacillota</taxon>
        <taxon>Clostridia</taxon>
        <taxon>Lachnospirales</taxon>
        <taxon>Lachnospiraceae</taxon>
        <taxon>Acetatifactor</taxon>
    </lineage>
</organism>
<dbReference type="OrthoDB" id="9775141at2"/>
<protein>
    <submittedName>
        <fullName evidence="2">Uncharacterized protein</fullName>
    </submittedName>
</protein>